<dbReference type="OrthoDB" id="9787095at2"/>
<dbReference type="Proteomes" id="UP000367750">
    <property type="component" value="Unassembled WGS sequence"/>
</dbReference>
<dbReference type="EMBL" id="VYKK01000004">
    <property type="protein sequence ID" value="KAA9007503.1"/>
    <property type="molecule type" value="Genomic_DNA"/>
</dbReference>
<dbReference type="InterPro" id="IPR007197">
    <property type="entry name" value="rSAM"/>
</dbReference>
<dbReference type="InterPro" id="IPR023897">
    <property type="entry name" value="SPL_firmicutes"/>
</dbReference>
<dbReference type="GO" id="GO:0042601">
    <property type="term" value="C:endospore-forming forespore"/>
    <property type="evidence" value="ECO:0007669"/>
    <property type="project" value="InterPro"/>
</dbReference>
<sequence>MTACRKAAGHYSHLLAKELIPLSILTPSRPPARKPRPTAPFVPELVYFEPDALQYPKGERILNWVREQGIPYRMTTSHNRITNLPGETESEQYKIAKRTLVVGLRKTLEFDQSKPSADYAIPIATGCMGHCHYCYLQTTLGAKPYIRVYVNTDDVIAAAKRYIEQGAPKITTFEAACTSDPVGLEHITGSLAELITFMADEPLGRLRFVTKFPHVDSLLGLKHNGHTRIRFSINADYVIRNFEPATSRFEERLEAAGKVARAGYPLGFIIAPIIWHDGWEEGYGELLSRLALAMPPGTTGKGLTFELIQHRFTKTAKSVIEKRYPKTKLEMDIEKRKKKWGRWGQNKYVYPDEQQNALREFLTERIFEHFPEAGIDYFT</sequence>
<dbReference type="InterPro" id="IPR034560">
    <property type="entry name" value="SPL_Bacilli"/>
</dbReference>
<protein>
    <submittedName>
        <fullName evidence="1">Spore photoproduct lyase</fullName>
        <ecNumber evidence="1">4.1.99.14</ecNumber>
    </submittedName>
</protein>
<dbReference type="InterPro" id="IPR049539">
    <property type="entry name" value="SPL"/>
</dbReference>
<name>A0A5J5GIG9_9BACL</name>
<dbReference type="GO" id="GO:0051539">
    <property type="term" value="F:4 iron, 4 sulfur cluster binding"/>
    <property type="evidence" value="ECO:0007669"/>
    <property type="project" value="InterPro"/>
</dbReference>
<keyword evidence="2" id="KW-1185">Reference proteome</keyword>
<dbReference type="Gene3D" id="3.40.50.12110">
    <property type="match status" value="1"/>
</dbReference>
<dbReference type="NCBIfam" id="TIGR04070">
    <property type="entry name" value="photo_TT_lyase"/>
    <property type="match status" value="1"/>
</dbReference>
<dbReference type="Pfam" id="PF20903">
    <property type="entry name" value="SPL"/>
    <property type="match status" value="1"/>
</dbReference>
<dbReference type="SFLD" id="SFLDF00292">
    <property type="entry name" value="spore_photoproduct_lyase_1"/>
    <property type="match status" value="1"/>
</dbReference>
<dbReference type="GO" id="GO:1904047">
    <property type="term" value="F:S-adenosyl-L-methionine binding"/>
    <property type="evidence" value="ECO:0007669"/>
    <property type="project" value="InterPro"/>
</dbReference>
<comment type="caution">
    <text evidence="1">The sequence shown here is derived from an EMBL/GenBank/DDBJ whole genome shotgun (WGS) entry which is preliminary data.</text>
</comment>
<organism evidence="1 2">
    <name type="scientific">Paenibacillus spiritus</name>
    <dbReference type="NCBI Taxonomy" id="2496557"/>
    <lineage>
        <taxon>Bacteria</taxon>
        <taxon>Bacillati</taxon>
        <taxon>Bacillota</taxon>
        <taxon>Bacilli</taxon>
        <taxon>Bacillales</taxon>
        <taxon>Paenibacillaceae</taxon>
        <taxon>Paenibacillus</taxon>
    </lineage>
</organism>
<reference evidence="1 2" key="1">
    <citation type="submission" date="2019-09" db="EMBL/GenBank/DDBJ databases">
        <title>Bacillus ochoae sp. nov., Paenibacillus whitsoniae sp. nov., Paenibacillus spiritus sp. nov. Isolated from the Mars Exploration Rover during spacecraft assembly.</title>
        <authorList>
            <person name="Seuylemezian A."/>
            <person name="Vaishampayan P."/>
        </authorList>
    </citation>
    <scope>NUCLEOTIDE SEQUENCE [LARGE SCALE GENOMIC DNA]</scope>
    <source>
        <strain evidence="1 2">MER_111</strain>
    </source>
</reference>
<dbReference type="SFLD" id="SFLDG01079">
    <property type="entry name" value="spore_photoproduct_lyase_like"/>
    <property type="match status" value="1"/>
</dbReference>
<keyword evidence="1" id="KW-0456">Lyase</keyword>
<dbReference type="Gene3D" id="3.80.30.30">
    <property type="match status" value="1"/>
</dbReference>
<accession>A0A5J5GIG9</accession>
<dbReference type="AlphaFoldDB" id="A0A5J5GIG9"/>
<dbReference type="EC" id="4.1.99.14" evidence="1"/>
<dbReference type="PANTHER" id="PTHR37822">
    <property type="entry name" value="SPORE PHOTOPRODUCT LYASE-RELATED"/>
    <property type="match status" value="1"/>
</dbReference>
<dbReference type="InterPro" id="IPR058240">
    <property type="entry name" value="rSAM_sf"/>
</dbReference>
<dbReference type="CDD" id="cd01335">
    <property type="entry name" value="Radical_SAM"/>
    <property type="match status" value="1"/>
</dbReference>
<dbReference type="SFLD" id="SFLDS00029">
    <property type="entry name" value="Radical_SAM"/>
    <property type="match status" value="1"/>
</dbReference>
<evidence type="ECO:0000313" key="2">
    <source>
        <dbReference type="Proteomes" id="UP000367750"/>
    </source>
</evidence>
<evidence type="ECO:0000313" key="1">
    <source>
        <dbReference type="EMBL" id="KAA9007503.1"/>
    </source>
</evidence>
<dbReference type="SUPFAM" id="SSF102114">
    <property type="entry name" value="Radical SAM enzymes"/>
    <property type="match status" value="1"/>
</dbReference>
<gene>
    <name evidence="1" type="primary">splB</name>
    <name evidence="1" type="ORF">F4V43_03160</name>
</gene>
<dbReference type="GO" id="GO:0003913">
    <property type="term" value="F:DNA photolyase activity"/>
    <property type="evidence" value="ECO:0007669"/>
    <property type="project" value="InterPro"/>
</dbReference>
<proteinExistence type="predicted"/>
<dbReference type="PANTHER" id="PTHR37822:SF2">
    <property type="entry name" value="SPORE PHOTOPRODUCT LYASE"/>
    <property type="match status" value="1"/>
</dbReference>